<evidence type="ECO:0000256" key="10">
    <source>
        <dbReference type="ARBA" id="ARBA00049244"/>
    </source>
</evidence>
<dbReference type="SMART" id="SM00382">
    <property type="entry name" value="AAA"/>
    <property type="match status" value="1"/>
</dbReference>
<dbReference type="NCBIfam" id="NF006585">
    <property type="entry name" value="PRK09111.1"/>
    <property type="match status" value="1"/>
</dbReference>
<dbReference type="RefSeq" id="WP_069440527.1">
    <property type="nucleotide sequence ID" value="NZ_LPWF01000004.1"/>
</dbReference>
<dbReference type="PANTHER" id="PTHR11669:SF0">
    <property type="entry name" value="PROTEIN STICHEL-LIKE 2"/>
    <property type="match status" value="1"/>
</dbReference>
<comment type="subunit">
    <text evidence="11">DNA polymerase III contains a core (composed of alpha, epsilon and theta chains) that associates with a tau subunit. This core dimerizes to form the POLIII' complex. PolIII' associates with the gamma complex (composed of gamma, delta, delta', psi and chi chains) and with the beta chain to form the complete DNA polymerase III complex.</text>
</comment>
<dbReference type="EC" id="2.7.7.7" evidence="11"/>
<dbReference type="GO" id="GO:0003677">
    <property type="term" value="F:DNA binding"/>
    <property type="evidence" value="ECO:0007669"/>
    <property type="project" value="InterPro"/>
</dbReference>
<feature type="domain" description="AAA+ ATPase" evidence="13">
    <location>
        <begin position="55"/>
        <end position="201"/>
    </location>
</feature>
<keyword evidence="2 11" id="KW-0808">Transferase</keyword>
<dbReference type="Proteomes" id="UP000094472">
    <property type="component" value="Unassembled WGS sequence"/>
</dbReference>
<evidence type="ECO:0000256" key="8">
    <source>
        <dbReference type="ARBA" id="ARBA00022840"/>
    </source>
</evidence>
<feature type="compositionally biased region" description="Basic and acidic residues" evidence="12">
    <location>
        <begin position="410"/>
        <end position="431"/>
    </location>
</feature>
<evidence type="ECO:0000256" key="6">
    <source>
        <dbReference type="ARBA" id="ARBA00022741"/>
    </source>
</evidence>
<feature type="region of interest" description="Disordered" evidence="12">
    <location>
        <begin position="588"/>
        <end position="614"/>
    </location>
</feature>
<dbReference type="GO" id="GO:0046872">
    <property type="term" value="F:metal ion binding"/>
    <property type="evidence" value="ECO:0007669"/>
    <property type="project" value="UniProtKB-KW"/>
</dbReference>
<evidence type="ECO:0000256" key="12">
    <source>
        <dbReference type="SAM" id="MobiDB-lite"/>
    </source>
</evidence>
<accession>A0A1E3W793</accession>
<keyword evidence="3 11" id="KW-0548">Nucleotidyltransferase</keyword>
<evidence type="ECO:0000259" key="13">
    <source>
        <dbReference type="SMART" id="SM00382"/>
    </source>
</evidence>
<comment type="similarity">
    <text evidence="1 11">Belongs to the DnaX/STICHEL family.</text>
</comment>
<dbReference type="InterPro" id="IPR050238">
    <property type="entry name" value="DNA_Rep/Repair_Clamp_Loader"/>
</dbReference>
<dbReference type="Pfam" id="PF22608">
    <property type="entry name" value="DNAX_ATPase_lid"/>
    <property type="match status" value="1"/>
</dbReference>
<proteinExistence type="inferred from homology"/>
<evidence type="ECO:0000256" key="11">
    <source>
        <dbReference type="RuleBase" id="RU364063"/>
    </source>
</evidence>
<feature type="compositionally biased region" description="Acidic residues" evidence="12">
    <location>
        <begin position="600"/>
        <end position="614"/>
    </location>
</feature>
<dbReference type="OrthoDB" id="9810148at2"/>
<evidence type="ECO:0000256" key="9">
    <source>
        <dbReference type="ARBA" id="ARBA00022932"/>
    </source>
</evidence>
<keyword evidence="5" id="KW-0479">Metal-binding</keyword>
<keyword evidence="4 11" id="KW-0235">DNA replication</keyword>
<dbReference type="GO" id="GO:0009360">
    <property type="term" value="C:DNA polymerase III complex"/>
    <property type="evidence" value="ECO:0007669"/>
    <property type="project" value="InterPro"/>
</dbReference>
<dbReference type="CDD" id="cd00009">
    <property type="entry name" value="AAA"/>
    <property type="match status" value="1"/>
</dbReference>
<dbReference type="STRING" id="1774969.AUC69_05130"/>
<dbReference type="SUPFAM" id="SSF48019">
    <property type="entry name" value="post-AAA+ oligomerization domain-like"/>
    <property type="match status" value="1"/>
</dbReference>
<evidence type="ECO:0000256" key="5">
    <source>
        <dbReference type="ARBA" id="ARBA00022723"/>
    </source>
</evidence>
<dbReference type="AlphaFoldDB" id="A0A1E3W793"/>
<keyword evidence="15" id="KW-1185">Reference proteome</keyword>
<dbReference type="Gene3D" id="1.20.272.10">
    <property type="match status" value="1"/>
</dbReference>
<evidence type="ECO:0000256" key="1">
    <source>
        <dbReference type="ARBA" id="ARBA00006360"/>
    </source>
</evidence>
<name>A0A1E3W793_9HYPH</name>
<organism evidence="14 15">
    <name type="scientific">Methyloceanibacter superfactus</name>
    <dbReference type="NCBI Taxonomy" id="1774969"/>
    <lineage>
        <taxon>Bacteria</taxon>
        <taxon>Pseudomonadati</taxon>
        <taxon>Pseudomonadota</taxon>
        <taxon>Alphaproteobacteria</taxon>
        <taxon>Hyphomicrobiales</taxon>
        <taxon>Hyphomicrobiaceae</taxon>
        <taxon>Methyloceanibacter</taxon>
    </lineage>
</organism>
<dbReference type="InterPro" id="IPR022107">
    <property type="entry name" value="DNA_pol_III_gamma/tau_C"/>
</dbReference>
<dbReference type="InterPro" id="IPR027417">
    <property type="entry name" value="P-loop_NTPase"/>
</dbReference>
<comment type="function">
    <text evidence="11">DNA polymerase III is a complex, multichain enzyme responsible for most of the replicative synthesis in bacteria. This DNA polymerase also exhibits 3' to 5' exonuclease activity.</text>
</comment>
<dbReference type="Gene3D" id="1.10.8.60">
    <property type="match status" value="1"/>
</dbReference>
<dbReference type="InterPro" id="IPR008921">
    <property type="entry name" value="DNA_pol3_clamp-load_cplx_C"/>
</dbReference>
<keyword evidence="7" id="KW-0862">Zinc</keyword>
<dbReference type="NCBIfam" id="TIGR02397">
    <property type="entry name" value="dnaX_nterm"/>
    <property type="match status" value="1"/>
</dbReference>
<evidence type="ECO:0000256" key="2">
    <source>
        <dbReference type="ARBA" id="ARBA00022679"/>
    </source>
</evidence>
<evidence type="ECO:0000313" key="14">
    <source>
        <dbReference type="EMBL" id="ODS01654.1"/>
    </source>
</evidence>
<dbReference type="Gene3D" id="3.40.50.300">
    <property type="entry name" value="P-loop containing nucleotide triphosphate hydrolases"/>
    <property type="match status" value="1"/>
</dbReference>
<evidence type="ECO:0000256" key="7">
    <source>
        <dbReference type="ARBA" id="ARBA00022833"/>
    </source>
</evidence>
<dbReference type="GO" id="GO:0006261">
    <property type="term" value="P:DNA-templated DNA replication"/>
    <property type="evidence" value="ECO:0007669"/>
    <property type="project" value="TreeGrafter"/>
</dbReference>
<feature type="region of interest" description="Disordered" evidence="12">
    <location>
        <begin position="400"/>
        <end position="447"/>
    </location>
</feature>
<dbReference type="FunFam" id="3.40.50.300:FF:000014">
    <property type="entry name" value="DNA polymerase III subunit gamma/tau"/>
    <property type="match status" value="1"/>
</dbReference>
<dbReference type="FunFam" id="1.10.8.60:FF:000013">
    <property type="entry name" value="DNA polymerase III subunit gamma/tau"/>
    <property type="match status" value="1"/>
</dbReference>
<dbReference type="CDD" id="cd18137">
    <property type="entry name" value="HLD_clamp_pol_III_gamma_tau"/>
    <property type="match status" value="1"/>
</dbReference>
<protein>
    <recommendedName>
        <fullName evidence="11">DNA polymerase III subunit gamma/tau</fullName>
        <ecNumber evidence="11">2.7.7.7</ecNumber>
    </recommendedName>
</protein>
<dbReference type="InterPro" id="IPR022754">
    <property type="entry name" value="DNA_pol_III_gamma-3"/>
</dbReference>
<dbReference type="Pfam" id="PF12169">
    <property type="entry name" value="DNA_pol3_gamma3"/>
    <property type="match status" value="1"/>
</dbReference>
<evidence type="ECO:0000256" key="3">
    <source>
        <dbReference type="ARBA" id="ARBA00022695"/>
    </source>
</evidence>
<dbReference type="FunFam" id="1.20.272.10:FF:000003">
    <property type="entry name" value="DNA polymerase III subunit gamma/tau"/>
    <property type="match status" value="1"/>
</dbReference>
<keyword evidence="6 11" id="KW-0547">Nucleotide-binding</keyword>
<keyword evidence="9 11" id="KW-0239">DNA-directed DNA polymerase</keyword>
<evidence type="ECO:0000313" key="15">
    <source>
        <dbReference type="Proteomes" id="UP000094472"/>
    </source>
</evidence>
<dbReference type="GO" id="GO:0003887">
    <property type="term" value="F:DNA-directed DNA polymerase activity"/>
    <property type="evidence" value="ECO:0007669"/>
    <property type="project" value="UniProtKB-KW"/>
</dbReference>
<gene>
    <name evidence="11" type="primary">dnaX</name>
    <name evidence="14" type="ORF">AUC69_05130</name>
</gene>
<dbReference type="EMBL" id="LPWF01000004">
    <property type="protein sequence ID" value="ODS01654.1"/>
    <property type="molecule type" value="Genomic_DNA"/>
</dbReference>
<evidence type="ECO:0000256" key="4">
    <source>
        <dbReference type="ARBA" id="ARBA00022705"/>
    </source>
</evidence>
<keyword evidence="8 11" id="KW-0067">ATP-binding</keyword>
<sequence length="614" mass="66668">MAEAEDQAKSAPDSHAAPVSHAALARKYRPQVFAELIGQEAIVRTLRNAFASGRIAQAYMLTGVRGVGKTTTARLIARALNYEGPNGEGATLDIETEGAHCRAILESRHLDVVEMDAASHTGIDDVRELIDSAHYKPNSARYKVYIIDEVHMLSKQAFNGLLKTLEEPPEHVKFIFATTEVRKVPVTVLSRCQRFDLRRIEIETLMEHLARIVEAEKAEADPAALALIARAAEGSVRDALSILDRAIAFGSGKVDAGSLRELLGLADRSRIFDLLETVLKGDAGAALTALDQLNRDGAEPGQVITDLADAVHAVTLVKAAGPGSADPAASEAERARAADLAKRLSMPALARAWQMLLKGHDEVRNSPRPLAAADMVLVRLAYAADLPPPGELARQLKEGAGAPANNPEQSPERKPKQPRGREHGPRDETRGESAGARALGRGGRGAACLRYSGRRSRSRVRPVFRHSAGSERPVLKSFEDVVALAEAKRELKLKNALLEQVRLVHFKPGNIELNPLPAAPQQLTQELMRKLKAWTGRVWIVAVSDKEEGAETLGAQRRAREAREIEQVRAHPAVQEVLLHFPGARITDVRPTAQAAEHDDSAEEPETFTEDGTN</sequence>
<comment type="caution">
    <text evidence="14">The sequence shown here is derived from an EMBL/GenBank/DDBJ whole genome shotgun (WGS) entry which is preliminary data.</text>
</comment>
<dbReference type="InterPro" id="IPR012763">
    <property type="entry name" value="DNA_pol_III_sug/sutau_N"/>
</dbReference>
<dbReference type="SUPFAM" id="SSF52540">
    <property type="entry name" value="P-loop containing nucleoside triphosphate hydrolases"/>
    <property type="match status" value="1"/>
</dbReference>
<dbReference type="Pfam" id="PF13177">
    <property type="entry name" value="DNA_pol3_delta2"/>
    <property type="match status" value="1"/>
</dbReference>
<reference evidence="14 15" key="1">
    <citation type="journal article" date="2016" name="Environ. Microbiol.">
        <title>New Methyloceanibacter diversity from North Sea sediments includes methanotroph containing solely the soluble methane monooxygenase.</title>
        <authorList>
            <person name="Vekeman B."/>
            <person name="Kerckhof F.M."/>
            <person name="Cremers G."/>
            <person name="de Vos P."/>
            <person name="Vandamme P."/>
            <person name="Boon N."/>
            <person name="Op den Camp H.J."/>
            <person name="Heylen K."/>
        </authorList>
    </citation>
    <scope>NUCLEOTIDE SEQUENCE [LARGE SCALE GENOMIC DNA]</scope>
    <source>
        <strain evidence="14 15">R-67175</strain>
    </source>
</reference>
<dbReference type="GO" id="GO:0005524">
    <property type="term" value="F:ATP binding"/>
    <property type="evidence" value="ECO:0007669"/>
    <property type="project" value="UniProtKB-KW"/>
</dbReference>
<dbReference type="Pfam" id="PF12362">
    <property type="entry name" value="DUF3646"/>
    <property type="match status" value="1"/>
</dbReference>
<dbReference type="PANTHER" id="PTHR11669">
    <property type="entry name" value="REPLICATION FACTOR C / DNA POLYMERASE III GAMMA-TAU SUBUNIT"/>
    <property type="match status" value="1"/>
</dbReference>
<dbReference type="InterPro" id="IPR003593">
    <property type="entry name" value="AAA+_ATPase"/>
</dbReference>
<dbReference type="InterPro" id="IPR045085">
    <property type="entry name" value="HLD_clamp_pol_III_gamma_tau"/>
</dbReference>
<comment type="catalytic activity">
    <reaction evidence="10 11">
        <text>DNA(n) + a 2'-deoxyribonucleoside 5'-triphosphate = DNA(n+1) + diphosphate</text>
        <dbReference type="Rhea" id="RHEA:22508"/>
        <dbReference type="Rhea" id="RHEA-COMP:17339"/>
        <dbReference type="Rhea" id="RHEA-COMP:17340"/>
        <dbReference type="ChEBI" id="CHEBI:33019"/>
        <dbReference type="ChEBI" id="CHEBI:61560"/>
        <dbReference type="ChEBI" id="CHEBI:173112"/>
        <dbReference type="EC" id="2.7.7.7"/>
    </reaction>
</comment>